<keyword evidence="7" id="KW-0804">Transcription</keyword>
<dbReference type="Pfam" id="PF04065">
    <property type="entry name" value="Not3"/>
    <property type="match status" value="1"/>
</dbReference>
<evidence type="ECO:0000259" key="11">
    <source>
        <dbReference type="Pfam" id="PF04065"/>
    </source>
</evidence>
<feature type="coiled-coil region" evidence="9">
    <location>
        <begin position="33"/>
        <end position="92"/>
    </location>
</feature>
<reference evidence="13" key="1">
    <citation type="submission" date="2016-05" db="EMBL/GenBank/DDBJ databases">
        <title>Comparative genomics of biotechnologically important yeasts.</title>
        <authorList>
            <consortium name="DOE Joint Genome Institute"/>
            <person name="Riley R."/>
            <person name="Haridas S."/>
            <person name="Wolfe K.H."/>
            <person name="Lopes M.R."/>
            <person name="Hittinger C.T."/>
            <person name="Goker M."/>
            <person name="Salamov A."/>
            <person name="Wisecaver J."/>
            <person name="Long T.M."/>
            <person name="Aerts A.L."/>
            <person name="Barry K."/>
            <person name="Choi C."/>
            <person name="Clum A."/>
            <person name="Coughlan A.Y."/>
            <person name="Deshpande S."/>
            <person name="Douglass A.P."/>
            <person name="Hanson S.J."/>
            <person name="Klenk H.-P."/>
            <person name="Labutti K."/>
            <person name="Lapidus A."/>
            <person name="Lindquist E."/>
            <person name="Lipzen A."/>
            <person name="Meier-Kolthoff J.P."/>
            <person name="Ohm R.A."/>
            <person name="Otillar R.P."/>
            <person name="Pangilinan J."/>
            <person name="Peng Y."/>
            <person name="Rokas A."/>
            <person name="Rosa C.A."/>
            <person name="Scheuner C."/>
            <person name="Sibirny A.A."/>
            <person name="Slot J.C."/>
            <person name="Stielow J.B."/>
            <person name="Sun H."/>
            <person name="Kurtzman C.P."/>
            <person name="Blackwell M."/>
            <person name="Grigoriev I.V."/>
            <person name="Jeffries T.W."/>
        </authorList>
    </citation>
    <scope>NUCLEOTIDE SEQUENCE [LARGE SCALE GENOMIC DNA]</scope>
    <source>
        <strain evidence="13">NRRL Y-1933</strain>
    </source>
</reference>
<evidence type="ECO:0000313" key="13">
    <source>
        <dbReference type="Proteomes" id="UP000095085"/>
    </source>
</evidence>
<keyword evidence="9" id="KW-0175">Coiled coil</keyword>
<feature type="compositionally biased region" description="Low complexity" evidence="10">
    <location>
        <begin position="631"/>
        <end position="640"/>
    </location>
</feature>
<evidence type="ECO:0000256" key="9">
    <source>
        <dbReference type="SAM" id="Coils"/>
    </source>
</evidence>
<dbReference type="EMBL" id="KV454540">
    <property type="protein sequence ID" value="ODV68152.1"/>
    <property type="molecule type" value="Genomic_DNA"/>
</dbReference>
<keyword evidence="5" id="KW-0678">Repressor</keyword>
<dbReference type="GO" id="GO:0030015">
    <property type="term" value="C:CCR4-NOT core complex"/>
    <property type="evidence" value="ECO:0007669"/>
    <property type="project" value="InterPro"/>
</dbReference>
<evidence type="ECO:0000256" key="5">
    <source>
        <dbReference type="ARBA" id="ARBA00022491"/>
    </source>
</evidence>
<evidence type="ECO:0000256" key="3">
    <source>
        <dbReference type="ARBA" id="ARBA00007682"/>
    </source>
</evidence>
<name>A0A1E4RLL3_9ASCO</name>
<feature type="compositionally biased region" description="Polar residues" evidence="10">
    <location>
        <begin position="373"/>
        <end position="402"/>
    </location>
</feature>
<feature type="region of interest" description="Disordered" evidence="10">
    <location>
        <begin position="235"/>
        <end position="337"/>
    </location>
</feature>
<feature type="compositionally biased region" description="Polar residues" evidence="10">
    <location>
        <begin position="312"/>
        <end position="333"/>
    </location>
</feature>
<evidence type="ECO:0000256" key="8">
    <source>
        <dbReference type="ARBA" id="ARBA00023242"/>
    </source>
</evidence>
<feature type="region of interest" description="Disordered" evidence="10">
    <location>
        <begin position="629"/>
        <end position="648"/>
    </location>
</feature>
<sequence>REVDAVFKKIHEGIDLFNYHFTRHENSTNDSQREKLENDLKKEIKKLQKFRDQIKTWQLNDQMEAIIAPSKLQDHRKLVEEAMECYKEVEKNSKMKSFSNQSIMLAALESGDNDLSEEVLDAVHYLNDIIESLNEQVENLNEEYDKISAKKIRKNNLSAIEERKQEIEKFQNNDNFHIDKIETIIQYLKNGKLSPDSIWLIQDDLNFYVESNQDPDFIDDETLYDEIIKEAKQNTDRINSEIEHERRQKQQREENSINEDDIILLKSKKSNDLQSSSSSPSNSNTLPPSITRPSSSSSKQSPQPELPKQKLGSSGVTTPKTKPAQLQSTSSIPATPELSSPAIIKTLKPATAPPKPVGTLKWAAAAAGNDINTNNETVSHQVPKNDAVSNGHLNGSISNGIHQTEKDKRSDIKNDLNQPSPASQIINDINASTPPTKSTKPEDDPNFKFVEILKNSSLSNTELELFSDLYLIKLPPGIQDLIISFTSTRKVGPSTEDNSKLLIKEKKYNHFKIPIHKPYLPDIVQLSSSLNNYDFSQLIKPPLQLLKLQNSWNSIRAQNQFDRFVEEIKSIINQNNPENLNFVNELTLVLFYGLYYGLTPLENLIAETCLFLLGWKPYGTKIALPDQLSENTTSNNNNNNQSPTKLSAFDKSTHQPRHYYYWFKCIKNHPNPSMMPIDNQIENVEYGDYQVFDLFAWDIRIKYNFRFDISLCQLNPSISIC</sequence>
<accession>A0A1E4RLL3</accession>
<dbReference type="InterPro" id="IPR040168">
    <property type="entry name" value="Not2/3/5"/>
</dbReference>
<feature type="compositionally biased region" description="Basic and acidic residues" evidence="10">
    <location>
        <begin position="235"/>
        <end position="255"/>
    </location>
</feature>
<comment type="subcellular location">
    <subcellularLocation>
        <location evidence="2">Cytoplasm</location>
    </subcellularLocation>
    <subcellularLocation>
        <location evidence="1">Nucleus</location>
    </subcellularLocation>
</comment>
<dbReference type="OrthoDB" id="293823at2759"/>
<dbReference type="GeneID" id="30993050"/>
<keyword evidence="13" id="KW-1185">Reference proteome</keyword>
<keyword evidence="8" id="KW-0539">Nucleus</keyword>
<feature type="compositionally biased region" description="Polar residues" evidence="10">
    <location>
        <begin position="415"/>
        <end position="438"/>
    </location>
</feature>
<evidence type="ECO:0000256" key="4">
    <source>
        <dbReference type="ARBA" id="ARBA00022490"/>
    </source>
</evidence>
<feature type="coiled-coil region" evidence="9">
    <location>
        <begin position="123"/>
        <end position="157"/>
    </location>
</feature>
<keyword evidence="4" id="KW-0963">Cytoplasm</keyword>
<feature type="domain" description="CCR4-Not complex component Not N-terminal" evidence="11">
    <location>
        <begin position="2"/>
        <end position="228"/>
    </location>
</feature>
<protein>
    <submittedName>
        <fullName evidence="12">Not3-domain-containing protein</fullName>
    </submittedName>
</protein>
<dbReference type="Proteomes" id="UP000095085">
    <property type="component" value="Unassembled WGS sequence"/>
</dbReference>
<feature type="non-terminal residue" evidence="12">
    <location>
        <position position="1"/>
    </location>
</feature>
<evidence type="ECO:0000256" key="6">
    <source>
        <dbReference type="ARBA" id="ARBA00023015"/>
    </source>
</evidence>
<feature type="region of interest" description="Disordered" evidence="10">
    <location>
        <begin position="373"/>
        <end position="445"/>
    </location>
</feature>
<dbReference type="GO" id="GO:0006355">
    <property type="term" value="P:regulation of DNA-templated transcription"/>
    <property type="evidence" value="ECO:0007669"/>
    <property type="project" value="InterPro"/>
</dbReference>
<dbReference type="PANTHER" id="PTHR23326">
    <property type="entry name" value="CCR4 NOT-RELATED"/>
    <property type="match status" value="1"/>
</dbReference>
<dbReference type="AlphaFoldDB" id="A0A1E4RLL3"/>
<comment type="similarity">
    <text evidence="3">Belongs to the CNOT2/3/5 family.</text>
</comment>
<feature type="compositionally biased region" description="Low complexity" evidence="10">
    <location>
        <begin position="272"/>
        <end position="303"/>
    </location>
</feature>
<dbReference type="GO" id="GO:0005737">
    <property type="term" value="C:cytoplasm"/>
    <property type="evidence" value="ECO:0007669"/>
    <property type="project" value="UniProtKB-SubCell"/>
</dbReference>
<dbReference type="InterPro" id="IPR007207">
    <property type="entry name" value="Not_N"/>
</dbReference>
<feature type="compositionally biased region" description="Basic and acidic residues" evidence="10">
    <location>
        <begin position="403"/>
        <end position="414"/>
    </location>
</feature>
<dbReference type="RefSeq" id="XP_020077219.1">
    <property type="nucleotide sequence ID" value="XM_020218500.1"/>
</dbReference>
<evidence type="ECO:0000313" key="12">
    <source>
        <dbReference type="EMBL" id="ODV68152.1"/>
    </source>
</evidence>
<proteinExistence type="inferred from homology"/>
<gene>
    <name evidence="12" type="ORF">HYPBUDRAFT_106634</name>
</gene>
<organism evidence="12 13">
    <name type="scientific">Hyphopichia burtonii NRRL Y-1933</name>
    <dbReference type="NCBI Taxonomy" id="984485"/>
    <lineage>
        <taxon>Eukaryota</taxon>
        <taxon>Fungi</taxon>
        <taxon>Dikarya</taxon>
        <taxon>Ascomycota</taxon>
        <taxon>Saccharomycotina</taxon>
        <taxon>Pichiomycetes</taxon>
        <taxon>Debaryomycetaceae</taxon>
        <taxon>Hyphopichia</taxon>
    </lineage>
</organism>
<evidence type="ECO:0000256" key="10">
    <source>
        <dbReference type="SAM" id="MobiDB-lite"/>
    </source>
</evidence>
<dbReference type="GO" id="GO:0005634">
    <property type="term" value="C:nucleus"/>
    <property type="evidence" value="ECO:0007669"/>
    <property type="project" value="UniProtKB-SubCell"/>
</dbReference>
<evidence type="ECO:0000256" key="7">
    <source>
        <dbReference type="ARBA" id="ARBA00023163"/>
    </source>
</evidence>
<keyword evidence="6" id="KW-0805">Transcription regulation</keyword>
<evidence type="ECO:0000256" key="1">
    <source>
        <dbReference type="ARBA" id="ARBA00004123"/>
    </source>
</evidence>
<evidence type="ECO:0000256" key="2">
    <source>
        <dbReference type="ARBA" id="ARBA00004496"/>
    </source>
</evidence>
<dbReference type="STRING" id="984485.A0A1E4RLL3"/>